<dbReference type="RefSeq" id="WP_043356573.1">
    <property type="nucleotide sequence ID" value="NZ_CP010537.1"/>
</dbReference>
<evidence type="ECO:0000313" key="5">
    <source>
        <dbReference type="Proteomes" id="UP000031843"/>
    </source>
</evidence>
<dbReference type="Proteomes" id="UP000031843">
    <property type="component" value="Chromosome secondary"/>
</dbReference>
<evidence type="ECO:0000256" key="2">
    <source>
        <dbReference type="ARBA" id="ARBA00023315"/>
    </source>
</evidence>
<dbReference type="Pfam" id="PF13508">
    <property type="entry name" value="Acetyltransf_7"/>
    <property type="match status" value="1"/>
</dbReference>
<proteinExistence type="predicted"/>
<keyword evidence="1 4" id="KW-0808">Transferase</keyword>
<evidence type="ECO:0000256" key="1">
    <source>
        <dbReference type="ARBA" id="ARBA00022679"/>
    </source>
</evidence>
<gene>
    <name evidence="4" type="ORF">RR42_s2840</name>
</gene>
<reference evidence="4 5" key="1">
    <citation type="journal article" date="2015" name="Genome Announc.">
        <title>Complete Genome Sequence of Cupriavidus basilensis 4G11, Isolated from the Oak Ridge Field Research Center Site.</title>
        <authorList>
            <person name="Ray J."/>
            <person name="Waters R.J."/>
            <person name="Skerker J.M."/>
            <person name="Kuehl J.V."/>
            <person name="Price M.N."/>
            <person name="Huang J."/>
            <person name="Chakraborty R."/>
            <person name="Arkin A.P."/>
            <person name="Deutschbauer A."/>
        </authorList>
    </citation>
    <scope>NUCLEOTIDE SEQUENCE [LARGE SCALE GENOMIC DNA]</scope>
    <source>
        <strain evidence="4">4G11</strain>
    </source>
</reference>
<dbReference type="PROSITE" id="PS51186">
    <property type="entry name" value="GNAT"/>
    <property type="match status" value="1"/>
</dbReference>
<dbReference type="STRING" id="68895.RR42_s2840"/>
<accession>A0A0C4YV05</accession>
<dbReference type="KEGG" id="cbw:RR42_s2840"/>
<protein>
    <submittedName>
        <fullName evidence="4">GCN5-related N-acetyltransferase</fullName>
    </submittedName>
</protein>
<dbReference type="InterPro" id="IPR016181">
    <property type="entry name" value="Acyl_CoA_acyltransferase"/>
</dbReference>
<dbReference type="NCBIfam" id="NF040501">
    <property type="entry name" value="resist_ArsN2"/>
    <property type="match status" value="1"/>
</dbReference>
<evidence type="ECO:0000259" key="3">
    <source>
        <dbReference type="PROSITE" id="PS51186"/>
    </source>
</evidence>
<dbReference type="CDD" id="cd04301">
    <property type="entry name" value="NAT_SF"/>
    <property type="match status" value="1"/>
</dbReference>
<organism evidence="4 5">
    <name type="scientific">Cupriavidus basilensis</name>
    <dbReference type="NCBI Taxonomy" id="68895"/>
    <lineage>
        <taxon>Bacteria</taxon>
        <taxon>Pseudomonadati</taxon>
        <taxon>Pseudomonadota</taxon>
        <taxon>Betaproteobacteria</taxon>
        <taxon>Burkholderiales</taxon>
        <taxon>Burkholderiaceae</taxon>
        <taxon>Cupriavidus</taxon>
    </lineage>
</organism>
<keyword evidence="5" id="KW-1185">Reference proteome</keyword>
<dbReference type="Gene3D" id="3.40.630.30">
    <property type="match status" value="1"/>
</dbReference>
<dbReference type="SUPFAM" id="SSF55729">
    <property type="entry name" value="Acyl-CoA N-acyltransferases (Nat)"/>
    <property type="match status" value="1"/>
</dbReference>
<dbReference type="InterPro" id="IPR000182">
    <property type="entry name" value="GNAT_dom"/>
</dbReference>
<dbReference type="GO" id="GO:0016747">
    <property type="term" value="F:acyltransferase activity, transferring groups other than amino-acyl groups"/>
    <property type="evidence" value="ECO:0007669"/>
    <property type="project" value="InterPro"/>
</dbReference>
<evidence type="ECO:0000313" key="4">
    <source>
        <dbReference type="EMBL" id="AJG24421.1"/>
    </source>
</evidence>
<dbReference type="EMBL" id="CP010537">
    <property type="protein sequence ID" value="AJG24421.1"/>
    <property type="molecule type" value="Genomic_DNA"/>
</dbReference>
<dbReference type="InterPro" id="IPR050832">
    <property type="entry name" value="Bact_Acetyltransf"/>
</dbReference>
<keyword evidence="2" id="KW-0012">Acyltransferase</keyword>
<dbReference type="AlphaFoldDB" id="A0A0C4YV05"/>
<feature type="domain" description="N-acetyltransferase" evidence="3">
    <location>
        <begin position="1"/>
        <end position="142"/>
    </location>
</feature>
<dbReference type="PANTHER" id="PTHR43877">
    <property type="entry name" value="AMINOALKYLPHOSPHONATE N-ACETYLTRANSFERASE-RELATED-RELATED"/>
    <property type="match status" value="1"/>
</dbReference>
<name>A0A0C4YV05_9BURK</name>
<dbReference type="OrthoDB" id="8964337at2"/>
<sequence length="142" mass="15148">MRPHYANEKDSKEVQDLLQACDLPVDGVAEQIGNFLVVRDNAGLLGCAGVENYGQVAVLRSVAVAERARSAGLGELLVAAMLAEARTRGVQSVVLQTTTAVDYFARLGFERVERACMPAELLNTALSREACPPCATLMQAAL</sequence>